<dbReference type="Gene3D" id="3.30.420.10">
    <property type="entry name" value="Ribonuclease H-like superfamily/Ribonuclease H"/>
    <property type="match status" value="1"/>
</dbReference>
<sequence>MMSAGRSPAMHTDPVQWARIRKLVLIDGQSIRGVARSQRLSRAVVRKMLAQEQPAKYRRPSRPPAIAPYVPTITSMLIEDEAKPQRERRTMKAIYESLRDQHGSLGSYDAVRRQCRKAQSSYVKIAVRPFGFDASGACVAFAQGSRAYRLKADAAAAGSTIALSLERDRRAEQGLEVAHWINELRGNHLGTPLRVSAEVASKLLPCVHDPSSRRRNRAITVLAYAQGFPIRRISACLGLSRNSCRRHIRAFQAGGVEQLLAPISRGVLKAQQEDLKAAVFRILHEPPKDHGINRTSWTMRDLRMVLTSVGHPACLHVVRQIVKDAGWKWRKARIVLTSQDPAYREKLAAVQTILGKLASDEAFFSIDEFGPFAVKMKSGVKLDPPGPHRVVPQWQRSKGCMIMTAALELSGNQVTHFYSERKNTAEMIRMMEVLIEQYADRRTLYLSWDAASWHMSKKLHQRIQDHNAIAEVARRPRVETAPLPAGAQFLNVIESIFSGMARAIIHNSNYESVDEARAAINSYFAERNQHFREHPKRAGKRIWGEERSEATFSDSNNCKDPRWR</sequence>
<name>A0A430BR60_SPHYA</name>
<accession>A0A430BR60</accession>
<comment type="caution">
    <text evidence="2">The sequence shown here is derived from an EMBL/GenBank/DDBJ whole genome shotgun (WGS) entry which is preliminary data.</text>
</comment>
<dbReference type="Proteomes" id="UP000287401">
    <property type="component" value="Unassembled WGS sequence"/>
</dbReference>
<evidence type="ECO:0000259" key="1">
    <source>
        <dbReference type="Pfam" id="PF13358"/>
    </source>
</evidence>
<dbReference type="InterPro" id="IPR038717">
    <property type="entry name" value="Tc1-like_DDE_dom"/>
</dbReference>
<dbReference type="AlphaFoldDB" id="A0A430BR60"/>
<dbReference type="InterPro" id="IPR047655">
    <property type="entry name" value="Transpos_IS630-like"/>
</dbReference>
<dbReference type="NCBIfam" id="NF033545">
    <property type="entry name" value="transpos_IS630"/>
    <property type="match status" value="1"/>
</dbReference>
<evidence type="ECO:0000313" key="2">
    <source>
        <dbReference type="EMBL" id="RSU55201.1"/>
    </source>
</evidence>
<organism evidence="2 3">
    <name type="scientific">Sphingobium yanoikuyae</name>
    <name type="common">Sphingomonas yanoikuyae</name>
    <dbReference type="NCBI Taxonomy" id="13690"/>
    <lineage>
        <taxon>Bacteria</taxon>
        <taxon>Pseudomonadati</taxon>
        <taxon>Pseudomonadota</taxon>
        <taxon>Alphaproteobacteria</taxon>
        <taxon>Sphingomonadales</taxon>
        <taxon>Sphingomonadaceae</taxon>
        <taxon>Sphingobium</taxon>
    </lineage>
</organism>
<protein>
    <submittedName>
        <fullName evidence="2">IS630 family transposase</fullName>
    </submittedName>
</protein>
<feature type="domain" description="Tc1-like transposase DDE" evidence="1">
    <location>
        <begin position="366"/>
        <end position="515"/>
    </location>
</feature>
<dbReference type="GO" id="GO:0003676">
    <property type="term" value="F:nucleic acid binding"/>
    <property type="evidence" value="ECO:0007669"/>
    <property type="project" value="InterPro"/>
</dbReference>
<proteinExistence type="predicted"/>
<dbReference type="SUPFAM" id="SSF46689">
    <property type="entry name" value="Homeodomain-like"/>
    <property type="match status" value="1"/>
</dbReference>
<evidence type="ECO:0000313" key="3">
    <source>
        <dbReference type="Proteomes" id="UP000287401"/>
    </source>
</evidence>
<dbReference type="Pfam" id="PF13358">
    <property type="entry name" value="DDE_3"/>
    <property type="match status" value="1"/>
</dbReference>
<dbReference type="InterPro" id="IPR009057">
    <property type="entry name" value="Homeodomain-like_sf"/>
</dbReference>
<dbReference type="Pfam" id="PF13384">
    <property type="entry name" value="HTH_23"/>
    <property type="match status" value="1"/>
</dbReference>
<gene>
    <name evidence="2" type="ORF">DAH51_17720</name>
</gene>
<dbReference type="EMBL" id="QRAL01000021">
    <property type="protein sequence ID" value="RSU55201.1"/>
    <property type="molecule type" value="Genomic_DNA"/>
</dbReference>
<dbReference type="InterPro" id="IPR036397">
    <property type="entry name" value="RNaseH_sf"/>
</dbReference>
<reference evidence="2 3" key="1">
    <citation type="submission" date="2018-07" db="EMBL/GenBank/DDBJ databases">
        <title>Genomic and Epidemiologic Investigation of an Indolent Hospital Outbreak.</title>
        <authorList>
            <person name="Johnson R.C."/>
            <person name="Deming C."/>
            <person name="Conlan S."/>
            <person name="Zellmer C.J."/>
            <person name="Michelin A.V."/>
            <person name="Lee-Lin S."/>
            <person name="Thomas P.J."/>
            <person name="Park M."/>
            <person name="Weingarten R.A."/>
            <person name="Less J."/>
            <person name="Dekker J.P."/>
            <person name="Frank K.M."/>
            <person name="Musser K.A."/>
            <person name="Mcquiston J.R."/>
            <person name="Henderson D.K."/>
            <person name="Lau A.F."/>
            <person name="Palmore T.N."/>
            <person name="Segre J.A."/>
        </authorList>
    </citation>
    <scope>NUCLEOTIDE SEQUENCE [LARGE SCALE GENOMIC DNA]</scope>
    <source>
        <strain evidence="2 3">SK-NIH.Env6_1116</strain>
    </source>
</reference>